<feature type="compositionally biased region" description="Polar residues" evidence="11">
    <location>
        <begin position="256"/>
        <end position="267"/>
    </location>
</feature>
<dbReference type="InterPro" id="IPR017441">
    <property type="entry name" value="Protein_kinase_ATP_BS"/>
</dbReference>
<keyword evidence="5 10" id="KW-0547">Nucleotide-binding</keyword>
<dbReference type="GO" id="GO:0005524">
    <property type="term" value="F:ATP binding"/>
    <property type="evidence" value="ECO:0007669"/>
    <property type="project" value="UniProtKB-UniRule"/>
</dbReference>
<evidence type="ECO:0000259" key="12">
    <source>
        <dbReference type="PROSITE" id="PS50011"/>
    </source>
</evidence>
<dbReference type="EMBL" id="HBGA01065809">
    <property type="protein sequence ID" value="CAD9013425.1"/>
    <property type="molecule type" value="Transcribed_RNA"/>
</dbReference>
<evidence type="ECO:0000313" key="13">
    <source>
        <dbReference type="EMBL" id="CAD9013425.1"/>
    </source>
</evidence>
<dbReference type="SUPFAM" id="SSF56112">
    <property type="entry name" value="Protein kinase-like (PK-like)"/>
    <property type="match status" value="1"/>
</dbReference>
<feature type="region of interest" description="Disordered" evidence="11">
    <location>
        <begin position="1"/>
        <end position="52"/>
    </location>
</feature>
<evidence type="ECO:0000256" key="2">
    <source>
        <dbReference type="ARBA" id="ARBA00012513"/>
    </source>
</evidence>
<dbReference type="GO" id="GO:0004674">
    <property type="term" value="F:protein serine/threonine kinase activity"/>
    <property type="evidence" value="ECO:0007669"/>
    <property type="project" value="UniProtKB-KW"/>
</dbReference>
<reference evidence="13" key="1">
    <citation type="submission" date="2021-01" db="EMBL/GenBank/DDBJ databases">
        <authorList>
            <person name="Corre E."/>
            <person name="Pelletier E."/>
            <person name="Niang G."/>
            <person name="Scheremetjew M."/>
            <person name="Finn R."/>
            <person name="Kale V."/>
            <person name="Holt S."/>
            <person name="Cochrane G."/>
            <person name="Meng A."/>
            <person name="Brown T."/>
            <person name="Cohen L."/>
        </authorList>
    </citation>
    <scope>NUCLEOTIDE SEQUENCE</scope>
    <source>
        <strain evidence="13">NIES-381</strain>
    </source>
</reference>
<feature type="region of interest" description="Disordered" evidence="11">
    <location>
        <begin position="249"/>
        <end position="268"/>
    </location>
</feature>
<dbReference type="PANTHER" id="PTHR48012:SF10">
    <property type="entry name" value="FI20177P1"/>
    <property type="match status" value="1"/>
</dbReference>
<dbReference type="InterPro" id="IPR011009">
    <property type="entry name" value="Kinase-like_dom_sf"/>
</dbReference>
<evidence type="ECO:0000256" key="3">
    <source>
        <dbReference type="ARBA" id="ARBA00022527"/>
    </source>
</evidence>
<comment type="similarity">
    <text evidence="1">Belongs to the protein kinase superfamily. STE Ser/Thr protein kinase family. STE20 subfamily.</text>
</comment>
<evidence type="ECO:0000256" key="8">
    <source>
        <dbReference type="ARBA" id="ARBA00047899"/>
    </source>
</evidence>
<keyword evidence="3" id="KW-0723">Serine/threonine-protein kinase</keyword>
<dbReference type="PANTHER" id="PTHR48012">
    <property type="entry name" value="STERILE20-LIKE KINASE, ISOFORM B-RELATED"/>
    <property type="match status" value="1"/>
</dbReference>
<dbReference type="SMART" id="SM00220">
    <property type="entry name" value="S_TKc"/>
    <property type="match status" value="1"/>
</dbReference>
<dbReference type="InterPro" id="IPR050629">
    <property type="entry name" value="STE20/SPS1-PAK"/>
</dbReference>
<dbReference type="InterPro" id="IPR000719">
    <property type="entry name" value="Prot_kinase_dom"/>
</dbReference>
<feature type="binding site" evidence="10">
    <location>
        <position position="109"/>
    </location>
    <ligand>
        <name>ATP</name>
        <dbReference type="ChEBI" id="CHEBI:30616"/>
    </ligand>
</feature>
<gene>
    <name evidence="13" type="ORF">EGYM00392_LOCUS24527</name>
</gene>
<dbReference type="PROSITE" id="PS00107">
    <property type="entry name" value="PROTEIN_KINASE_ATP"/>
    <property type="match status" value="1"/>
</dbReference>
<dbReference type="Pfam" id="PF00069">
    <property type="entry name" value="Pkinase"/>
    <property type="match status" value="1"/>
</dbReference>
<dbReference type="EC" id="2.7.11.1" evidence="2"/>
<evidence type="ECO:0000256" key="1">
    <source>
        <dbReference type="ARBA" id="ARBA00008874"/>
    </source>
</evidence>
<feature type="domain" description="Protein kinase" evidence="12">
    <location>
        <begin position="81"/>
        <end position="354"/>
    </location>
</feature>
<comment type="catalytic activity">
    <reaction evidence="8">
        <text>L-threonyl-[protein] + ATP = O-phospho-L-threonyl-[protein] + ADP + H(+)</text>
        <dbReference type="Rhea" id="RHEA:46608"/>
        <dbReference type="Rhea" id="RHEA-COMP:11060"/>
        <dbReference type="Rhea" id="RHEA-COMP:11605"/>
        <dbReference type="ChEBI" id="CHEBI:15378"/>
        <dbReference type="ChEBI" id="CHEBI:30013"/>
        <dbReference type="ChEBI" id="CHEBI:30616"/>
        <dbReference type="ChEBI" id="CHEBI:61977"/>
        <dbReference type="ChEBI" id="CHEBI:456216"/>
        <dbReference type="EC" id="2.7.11.1"/>
    </reaction>
</comment>
<name>A0A7S1IJA5_9EUGL</name>
<proteinExistence type="inferred from homology"/>
<comment type="catalytic activity">
    <reaction evidence="9">
        <text>L-seryl-[protein] + ATP = O-phospho-L-seryl-[protein] + ADP + H(+)</text>
        <dbReference type="Rhea" id="RHEA:17989"/>
        <dbReference type="Rhea" id="RHEA-COMP:9863"/>
        <dbReference type="Rhea" id="RHEA-COMP:11604"/>
        <dbReference type="ChEBI" id="CHEBI:15378"/>
        <dbReference type="ChEBI" id="CHEBI:29999"/>
        <dbReference type="ChEBI" id="CHEBI:30616"/>
        <dbReference type="ChEBI" id="CHEBI:83421"/>
        <dbReference type="ChEBI" id="CHEBI:456216"/>
        <dbReference type="EC" id="2.7.11.1"/>
    </reaction>
</comment>
<sequence length="413" mass="44250">MGQCCSSDAVQVHPKRQEVGAVTGTATPEQEPPAHSSCTRQAPWVSPEPPHPSSVVDAAAGVWVPKAPVPDLPEVDPHALFRDWQLVGGGASADVYRAADQDGRQVAIKSLVLEDDECLAEALVEVQALRRLRHPNVVELLGAYRTPDCPARALIVTQYLSGGKLSDLLHHVPFQGPLLATGLRDILAGVAYMHSQGLLHRDLKPANIMHDPGAQCLKLVDFGTCLDLPPGPMAPADPRALREVRAPYAGTPAYSDPSTKSESGSFSDRSDVFSLGVTALEMAGLRPSEPPPVLERSSVPSPELLVWSEVDEPRLAELPDNSGTPAFFDFVGRCLLACPHHRWPAIQLLAHEYLLSNTSEDLRFCPAPPASRTIRKVKRKTLAGPAPVPTGAFECSINTPASQNTEALPCSPP</sequence>
<dbReference type="Gene3D" id="1.10.510.10">
    <property type="entry name" value="Transferase(Phosphotransferase) domain 1"/>
    <property type="match status" value="1"/>
</dbReference>
<accession>A0A7S1IJA5</accession>
<organism evidence="13">
    <name type="scientific">Eutreptiella gymnastica</name>
    <dbReference type="NCBI Taxonomy" id="73025"/>
    <lineage>
        <taxon>Eukaryota</taxon>
        <taxon>Discoba</taxon>
        <taxon>Euglenozoa</taxon>
        <taxon>Euglenida</taxon>
        <taxon>Spirocuta</taxon>
        <taxon>Euglenophyceae</taxon>
        <taxon>Eutreptiales</taxon>
        <taxon>Eutreptiaceae</taxon>
        <taxon>Eutreptiella</taxon>
    </lineage>
</organism>
<keyword evidence="7 10" id="KW-0067">ATP-binding</keyword>
<evidence type="ECO:0000256" key="5">
    <source>
        <dbReference type="ARBA" id="ARBA00022741"/>
    </source>
</evidence>
<evidence type="ECO:0000256" key="9">
    <source>
        <dbReference type="ARBA" id="ARBA00048679"/>
    </source>
</evidence>
<evidence type="ECO:0000256" key="4">
    <source>
        <dbReference type="ARBA" id="ARBA00022679"/>
    </source>
</evidence>
<keyword evidence="4" id="KW-0808">Transferase</keyword>
<evidence type="ECO:0000256" key="7">
    <source>
        <dbReference type="ARBA" id="ARBA00022840"/>
    </source>
</evidence>
<dbReference type="GO" id="GO:0005737">
    <property type="term" value="C:cytoplasm"/>
    <property type="evidence" value="ECO:0007669"/>
    <property type="project" value="TreeGrafter"/>
</dbReference>
<dbReference type="PROSITE" id="PS50011">
    <property type="entry name" value="PROTEIN_KINASE_DOM"/>
    <property type="match status" value="1"/>
</dbReference>
<protein>
    <recommendedName>
        <fullName evidence="2">non-specific serine/threonine protein kinase</fullName>
        <ecNumber evidence="2">2.7.11.1</ecNumber>
    </recommendedName>
</protein>
<evidence type="ECO:0000256" key="6">
    <source>
        <dbReference type="ARBA" id="ARBA00022777"/>
    </source>
</evidence>
<evidence type="ECO:0000256" key="10">
    <source>
        <dbReference type="PROSITE-ProRule" id="PRU10141"/>
    </source>
</evidence>
<dbReference type="AlphaFoldDB" id="A0A7S1IJA5"/>
<evidence type="ECO:0000256" key="11">
    <source>
        <dbReference type="SAM" id="MobiDB-lite"/>
    </source>
</evidence>
<keyword evidence="6" id="KW-0418">Kinase</keyword>